<protein>
    <submittedName>
        <fullName evidence="2">Ap2 domain transcription factor ap2viii-5</fullName>
    </submittedName>
</protein>
<dbReference type="Proteomes" id="UP000221165">
    <property type="component" value="Unassembled WGS sequence"/>
</dbReference>
<comment type="caution">
    <text evidence="2">The sequence shown here is derived from an EMBL/GenBank/DDBJ whole genome shotgun (WGS) entry which is preliminary data.</text>
</comment>
<reference evidence="2 3" key="1">
    <citation type="journal article" date="2017" name="Int. J. Parasitol.">
        <title>The genome of the protozoan parasite Cystoisospora suis and a reverse vaccinology approach to identify vaccine candidates.</title>
        <authorList>
            <person name="Palmieri N."/>
            <person name="Shrestha A."/>
            <person name="Ruttkowski B."/>
            <person name="Beck T."/>
            <person name="Vogl C."/>
            <person name="Tomley F."/>
            <person name="Blake D.P."/>
            <person name="Joachim A."/>
        </authorList>
    </citation>
    <scope>NUCLEOTIDE SEQUENCE [LARGE SCALE GENOMIC DNA]</scope>
    <source>
        <strain evidence="2 3">Wien I</strain>
    </source>
</reference>
<feature type="region of interest" description="Disordered" evidence="1">
    <location>
        <begin position="378"/>
        <end position="406"/>
    </location>
</feature>
<proteinExistence type="predicted"/>
<dbReference type="RefSeq" id="XP_067927708.1">
    <property type="nucleotide sequence ID" value="XM_068060317.1"/>
</dbReference>
<feature type="compositionally biased region" description="Basic and acidic residues" evidence="1">
    <location>
        <begin position="392"/>
        <end position="402"/>
    </location>
</feature>
<feature type="region of interest" description="Disordered" evidence="1">
    <location>
        <begin position="681"/>
        <end position="731"/>
    </location>
</feature>
<feature type="compositionally biased region" description="Basic and acidic residues" evidence="1">
    <location>
        <begin position="877"/>
        <end position="886"/>
    </location>
</feature>
<dbReference type="OrthoDB" id="330631at2759"/>
<feature type="compositionally biased region" description="Low complexity" evidence="1">
    <location>
        <begin position="706"/>
        <end position="718"/>
    </location>
</feature>
<dbReference type="AlphaFoldDB" id="A0A2C6LHS1"/>
<feature type="region of interest" description="Disordered" evidence="1">
    <location>
        <begin position="775"/>
        <end position="886"/>
    </location>
</feature>
<feature type="compositionally biased region" description="Basic and acidic residues" evidence="1">
    <location>
        <begin position="689"/>
        <end position="705"/>
    </location>
</feature>
<organism evidence="2 3">
    <name type="scientific">Cystoisospora suis</name>
    <dbReference type="NCBI Taxonomy" id="483139"/>
    <lineage>
        <taxon>Eukaryota</taxon>
        <taxon>Sar</taxon>
        <taxon>Alveolata</taxon>
        <taxon>Apicomplexa</taxon>
        <taxon>Conoidasida</taxon>
        <taxon>Coccidia</taxon>
        <taxon>Eucoccidiorida</taxon>
        <taxon>Eimeriorina</taxon>
        <taxon>Sarcocystidae</taxon>
        <taxon>Cystoisospora</taxon>
    </lineage>
</organism>
<keyword evidence="3" id="KW-1185">Reference proteome</keyword>
<sequence length="886" mass="92411">MNEVHDVQPGHIYQPGNKKEVRLVYRILSGPYCGRHQKSFSLTKWGVAGAWDAAQQAKAYMLQTGRLPPSFASPYSRSKLTNSSANAIALKSMRPPTVPGAEGLLSTMDFDGSASALFPSLAAFSATTKPPDASLGLTAFAEGGAATFPSFLPSPQPGYQRINPAPGWIYPSTVQATLEATARAAASPPATAAGSSPGAACFHGQPSVRPPPASCTGQVPTDLFGLQMLSGSPHFPVALQRNAAAGGGLGWIEGGGVQVRAGGGDGNVSSATAAATALTLLQLAEQNAMLLQPKDPNHVEPNTLQQFLLLQQFQLLQENQHKEAHPDALCSKNVASTQGFEQTLPAALPPAAASAADASENARRLGCSTDTARVSEGRALLRESNPDVMEQEENKSPADKEGSLTSDGIKCDQERELPDAGLIRSPVLLGQERRAGESSAYHVKTGELEHTEMDDTLRSLLLTASLRQRQQKVATACDVDPQNGAEALQPDQDQEGLFKLHSLASLLPPGGASRSEHKLLAADGAQQPIMADSATVLAAQTGQSSAESTAVCHNASPSDSCGHRNQVPLVWGHPSLDAQEGVPCCNGLSSTSSTVSPQTDSGQSSVASSEPASGTLSRLPESLVVSVRAAPRQETDAAEPSCEVRAAEPGGPDGGCRVSGVVSMSPLSLPGRASPLQVTVKTEPSLLMPRDERKDSAVAEQRGRSATESAPSPSAEGPTLREACPTRDSPTAAASTVQACSSGLSILDTLRRGLPSALNAGGDWDIERAIVDGTSDPSACSNRCEDSRTGSSMLGPRPSPAERRSDDRGGTQHSAACVEHREEKGGNDREYRKRKGLTPVLCEDEGGKKRGRPPYGSVRSSLGYSSAGVDSAGSAREGQRHDRSEE</sequence>
<feature type="compositionally biased region" description="Polar residues" evidence="1">
    <location>
        <begin position="588"/>
        <end position="616"/>
    </location>
</feature>
<dbReference type="EMBL" id="MIGC01000031">
    <property type="protein sequence ID" value="PHJ26062.1"/>
    <property type="molecule type" value="Genomic_DNA"/>
</dbReference>
<gene>
    <name evidence="2" type="ORF">CSUI_000083</name>
</gene>
<feature type="compositionally biased region" description="Basic and acidic residues" evidence="1">
    <location>
        <begin position="818"/>
        <end position="831"/>
    </location>
</feature>
<name>A0A2C6LHS1_9APIC</name>
<evidence type="ECO:0000313" key="3">
    <source>
        <dbReference type="Proteomes" id="UP000221165"/>
    </source>
</evidence>
<feature type="compositionally biased region" description="Basic and acidic residues" evidence="1">
    <location>
        <begin position="800"/>
        <end position="810"/>
    </location>
</feature>
<accession>A0A2C6LHS1</accession>
<evidence type="ECO:0000313" key="2">
    <source>
        <dbReference type="EMBL" id="PHJ26062.1"/>
    </source>
</evidence>
<dbReference type="GeneID" id="94423528"/>
<dbReference type="VEuPathDB" id="ToxoDB:CSUI_000083"/>
<feature type="region of interest" description="Disordered" evidence="1">
    <location>
        <begin position="588"/>
        <end position="655"/>
    </location>
</feature>
<evidence type="ECO:0000256" key="1">
    <source>
        <dbReference type="SAM" id="MobiDB-lite"/>
    </source>
</evidence>